<dbReference type="SUPFAM" id="SSF53067">
    <property type="entry name" value="Actin-like ATPase domain"/>
    <property type="match status" value="2"/>
</dbReference>
<reference evidence="2 3" key="1">
    <citation type="submission" date="2015-11" db="EMBL/GenBank/DDBJ databases">
        <title>Description and complete genome sequence of a novel strain predominating in hypersaline microbial mats and representing a new family of the Bacteriodetes phylum.</title>
        <authorList>
            <person name="Spring S."/>
            <person name="Bunk B."/>
            <person name="Sproer C."/>
            <person name="Klenk H.-P."/>
        </authorList>
    </citation>
    <scope>NUCLEOTIDE SEQUENCE [LARGE SCALE GENOMIC DNA]</scope>
    <source>
        <strain evidence="2 3">L21-Spi-D4</strain>
    </source>
</reference>
<dbReference type="InterPro" id="IPR043129">
    <property type="entry name" value="ATPase_NBD"/>
</dbReference>
<dbReference type="PATRIC" id="fig|1307839.3.peg.706"/>
<dbReference type="InterPro" id="IPR050273">
    <property type="entry name" value="GppA/Ppx_hydrolase"/>
</dbReference>
<gene>
    <name evidence="2" type="primary">ppx</name>
    <name evidence="2" type="ORF">L21SP5_00661</name>
</gene>
<dbReference type="InterPro" id="IPR003695">
    <property type="entry name" value="Ppx_GppA_N"/>
</dbReference>
<evidence type="ECO:0000259" key="1">
    <source>
        <dbReference type="Pfam" id="PF02541"/>
    </source>
</evidence>
<dbReference type="Proteomes" id="UP000064893">
    <property type="component" value="Chromosome"/>
</dbReference>
<evidence type="ECO:0000313" key="3">
    <source>
        <dbReference type="Proteomes" id="UP000064893"/>
    </source>
</evidence>
<name>A0A0S2HWB2_9BACT</name>
<dbReference type="STRING" id="1307839.L21SP5_00661"/>
<dbReference type="Gene3D" id="3.30.420.150">
    <property type="entry name" value="Exopolyphosphatase. Domain 2"/>
    <property type="match status" value="1"/>
</dbReference>
<keyword evidence="2" id="KW-0378">Hydrolase</keyword>
<dbReference type="Gene3D" id="3.30.420.40">
    <property type="match status" value="1"/>
</dbReference>
<evidence type="ECO:0000313" key="2">
    <source>
        <dbReference type="EMBL" id="ALO14333.1"/>
    </source>
</evidence>
<dbReference type="AlphaFoldDB" id="A0A0S2HWB2"/>
<dbReference type="EC" id="3.6.1.11" evidence="2"/>
<dbReference type="EMBL" id="CP013118">
    <property type="protein sequence ID" value="ALO14333.1"/>
    <property type="molecule type" value="Genomic_DNA"/>
</dbReference>
<feature type="domain" description="Ppx/GppA phosphatase N-terminal" evidence="1">
    <location>
        <begin position="23"/>
        <end position="311"/>
    </location>
</feature>
<dbReference type="PANTHER" id="PTHR30005:SF0">
    <property type="entry name" value="RETROGRADE REGULATION PROTEIN 2"/>
    <property type="match status" value="1"/>
</dbReference>
<proteinExistence type="predicted"/>
<dbReference type="Pfam" id="PF02541">
    <property type="entry name" value="Ppx-GppA"/>
    <property type="match status" value="1"/>
</dbReference>
<accession>A0A0S2HWB2</accession>
<protein>
    <submittedName>
        <fullName evidence="2">Exopolyphosphatase</fullName>
        <ecNumber evidence="2">3.6.1.11</ecNumber>
    </submittedName>
</protein>
<organism evidence="2 3">
    <name type="scientific">Salinivirga cyanobacteriivorans</name>
    <dbReference type="NCBI Taxonomy" id="1307839"/>
    <lineage>
        <taxon>Bacteria</taxon>
        <taxon>Pseudomonadati</taxon>
        <taxon>Bacteroidota</taxon>
        <taxon>Bacteroidia</taxon>
        <taxon>Bacteroidales</taxon>
        <taxon>Salinivirgaceae</taxon>
        <taxon>Salinivirga</taxon>
    </lineage>
</organism>
<dbReference type="PANTHER" id="PTHR30005">
    <property type="entry name" value="EXOPOLYPHOSPHATASE"/>
    <property type="match status" value="1"/>
</dbReference>
<dbReference type="KEGG" id="blq:L21SP5_00661"/>
<dbReference type="OrthoDB" id="9814545at2"/>
<sequence>MNKRIAIFDLGSNAFKLLIAEQADTPEGFKIIHKEQSGVKLASKGITKKIITEDARLRALEAIASFKVTAENYKCRTIKCTGTSAFRDAQNGQLLVNEIKERFHLDVEIISGQREAELIHKGLRKGYKLEKSPVLIMDIGGGSLEIIIANKNELIFQKSYDLGMRRVMEKLKLPDPLNQQEKDRIIQFFDEEFKELDKTVKKYKPEVLIGTSGSFETISKLVEVQKGRPLKKIDTAAYKLSRARIKELHDDLVFMPESKRREVKGMDMIRVDLMSIAMVFVHHIIKKFNFEKVFFSAFALKEGLLTEALEQE</sequence>
<dbReference type="GO" id="GO:0004309">
    <property type="term" value="F:exopolyphosphatase activity"/>
    <property type="evidence" value="ECO:0007669"/>
    <property type="project" value="UniProtKB-EC"/>
</dbReference>
<dbReference type="CDD" id="cd24055">
    <property type="entry name" value="ASKHA_NBD_ChPPX-like"/>
    <property type="match status" value="1"/>
</dbReference>
<dbReference type="RefSeq" id="WP_057951888.1">
    <property type="nucleotide sequence ID" value="NZ_CP013118.1"/>
</dbReference>
<keyword evidence="3" id="KW-1185">Reference proteome</keyword>